<name>A0AAP4BQG1_9CORY</name>
<dbReference type="InterPro" id="IPR015421">
    <property type="entry name" value="PyrdxlP-dep_Trfase_major"/>
</dbReference>
<dbReference type="CDD" id="cd00614">
    <property type="entry name" value="CGS_like"/>
    <property type="match status" value="1"/>
</dbReference>
<dbReference type="InterPro" id="IPR015424">
    <property type="entry name" value="PyrdxlP-dep_Trfase"/>
</dbReference>
<reference evidence="7" key="1">
    <citation type="submission" date="2023-05" db="EMBL/GenBank/DDBJ databases">
        <title>Metabolic capabilities are highly conserved among human nasal-associated Corynebacterium species in pangenomic analyses.</title>
        <authorList>
            <person name="Tran T.H."/>
            <person name="Roberts A.Q."/>
            <person name="Escapa I.F."/>
            <person name="Gao W."/>
            <person name="Conlan S."/>
            <person name="Kong H."/>
            <person name="Segre J.A."/>
            <person name="Kelly M.S."/>
            <person name="Lemon K.P."/>
        </authorList>
    </citation>
    <scope>NUCLEOTIDE SEQUENCE</scope>
    <source>
        <strain evidence="7">KPL2773</strain>
    </source>
</reference>
<dbReference type="PANTHER" id="PTHR11808">
    <property type="entry name" value="TRANS-SULFURATION ENZYME FAMILY MEMBER"/>
    <property type="match status" value="1"/>
</dbReference>
<comment type="caution">
    <text evidence="7">The sequence shown here is derived from an EMBL/GenBank/DDBJ whole genome shotgun (WGS) entry which is preliminary data.</text>
</comment>
<evidence type="ECO:0000256" key="3">
    <source>
        <dbReference type="ARBA" id="ARBA00022898"/>
    </source>
</evidence>
<dbReference type="InterPro" id="IPR000277">
    <property type="entry name" value="Cys/Met-Metab_PyrdxlP-dep_enz"/>
</dbReference>
<feature type="modified residue" description="N6-(pyridoxal phosphate)lysine" evidence="5">
    <location>
        <position position="230"/>
    </location>
</feature>
<comment type="similarity">
    <text evidence="2 6">Belongs to the trans-sulfuration enzymes family.</text>
</comment>
<dbReference type="EMBL" id="JASNVH010000003">
    <property type="protein sequence ID" value="MDK4306410.1"/>
    <property type="molecule type" value="Genomic_DNA"/>
</dbReference>
<dbReference type="GO" id="GO:0009086">
    <property type="term" value="P:methionine biosynthetic process"/>
    <property type="evidence" value="ECO:0007669"/>
    <property type="project" value="UniProtKB-KW"/>
</dbReference>
<dbReference type="InterPro" id="IPR015422">
    <property type="entry name" value="PyrdxlP-dep_Trfase_small"/>
</dbReference>
<evidence type="ECO:0000256" key="2">
    <source>
        <dbReference type="ARBA" id="ARBA00009077"/>
    </source>
</evidence>
<dbReference type="AlphaFoldDB" id="A0AAP4BQG1"/>
<keyword evidence="4" id="KW-0486">Methionine biosynthesis</keyword>
<keyword evidence="7" id="KW-0808">Transferase</keyword>
<dbReference type="Gene3D" id="3.40.640.10">
    <property type="entry name" value="Type I PLP-dependent aspartate aminotransferase-like (Major domain)"/>
    <property type="match status" value="1"/>
</dbReference>
<evidence type="ECO:0000256" key="4">
    <source>
        <dbReference type="ARBA" id="ARBA00023167"/>
    </source>
</evidence>
<evidence type="ECO:0000256" key="1">
    <source>
        <dbReference type="ARBA" id="ARBA00001933"/>
    </source>
</evidence>
<dbReference type="GO" id="GO:0004123">
    <property type="term" value="F:cystathionine gamma-lyase activity"/>
    <property type="evidence" value="ECO:0007669"/>
    <property type="project" value="TreeGrafter"/>
</dbReference>
<evidence type="ECO:0000313" key="7">
    <source>
        <dbReference type="EMBL" id="MDK4306410.1"/>
    </source>
</evidence>
<organism evidence="7 8">
    <name type="scientific">Corynebacterium pseudodiphtheriticum</name>
    <dbReference type="NCBI Taxonomy" id="37637"/>
    <lineage>
        <taxon>Bacteria</taxon>
        <taxon>Bacillati</taxon>
        <taxon>Actinomycetota</taxon>
        <taxon>Actinomycetes</taxon>
        <taxon>Mycobacteriales</taxon>
        <taxon>Corynebacteriaceae</taxon>
        <taxon>Corynebacterium</taxon>
    </lineage>
</organism>
<evidence type="ECO:0000256" key="5">
    <source>
        <dbReference type="PIRSR" id="PIRSR001434-2"/>
    </source>
</evidence>
<dbReference type="GO" id="GO:0003962">
    <property type="term" value="F:cystathionine gamma-synthase activity"/>
    <property type="evidence" value="ECO:0007669"/>
    <property type="project" value="UniProtKB-EC"/>
</dbReference>
<dbReference type="Pfam" id="PF01053">
    <property type="entry name" value="Cys_Met_Meta_PP"/>
    <property type="match status" value="1"/>
</dbReference>
<sequence>MTSPAENNLTPHRIPAPEYPAAHHKLTADAKADYLNGFSSAAIHAGYEPDSHIGSVNVPIYASTTYAQDGLASLRGGFEYGRVANPTVRSLETTLAALEKAPYARVFSSGMAATDTLLRILLRPGDHMILGNDAYGGTWRLIESVFKPWGVDYTVVNTCDVDELAGAIRDNTRVIWLETPTNPALSISDISAIAEVKGGASLVVDNTFASPYLQNPISLGADHVLHSTTKYLGGHSDVVGGAVVTADKDVDAELLWFQGAVGSIASPFDAYLTTRGIKTLSVRMDRHCDNAEKIAEFFQSRPEIKSVLYPGLSEHPGHETATKQMKRYGAMMSVRFHSEEAAKQFCLNTTLFLLAESLGGVESLVEHPTSMTHVSAEGSELSPPSDLVRLSIGIEDIDDLIADLTHALDKLDEK</sequence>
<protein>
    <submittedName>
        <fullName evidence="7">Cystathionine gamma-synthase</fullName>
        <ecNumber evidence="7">2.5.1.48</ecNumber>
    </submittedName>
</protein>
<dbReference type="Proteomes" id="UP001224412">
    <property type="component" value="Unassembled WGS sequence"/>
</dbReference>
<dbReference type="NCBIfam" id="NF005871">
    <property type="entry name" value="PRK07811.1"/>
    <property type="match status" value="1"/>
</dbReference>
<dbReference type="EC" id="2.5.1.48" evidence="7"/>
<dbReference type="FunFam" id="3.40.640.10:FF:000009">
    <property type="entry name" value="Cystathionine gamma-synthase homolog"/>
    <property type="match status" value="1"/>
</dbReference>
<dbReference type="GO" id="GO:0005737">
    <property type="term" value="C:cytoplasm"/>
    <property type="evidence" value="ECO:0007669"/>
    <property type="project" value="TreeGrafter"/>
</dbReference>
<dbReference type="GO" id="GO:0030170">
    <property type="term" value="F:pyridoxal phosphate binding"/>
    <property type="evidence" value="ECO:0007669"/>
    <property type="project" value="InterPro"/>
</dbReference>
<proteinExistence type="inferred from homology"/>
<gene>
    <name evidence="7" type="ORF">QPX42_02415</name>
</gene>
<evidence type="ECO:0000313" key="8">
    <source>
        <dbReference type="Proteomes" id="UP001224412"/>
    </source>
</evidence>
<dbReference type="PANTHER" id="PTHR11808:SF15">
    <property type="entry name" value="CYSTATHIONINE GAMMA-LYASE"/>
    <property type="match status" value="1"/>
</dbReference>
<evidence type="ECO:0000256" key="6">
    <source>
        <dbReference type="RuleBase" id="RU362118"/>
    </source>
</evidence>
<dbReference type="PIRSF" id="PIRSF001434">
    <property type="entry name" value="CGS"/>
    <property type="match status" value="1"/>
</dbReference>
<comment type="cofactor">
    <cofactor evidence="1 6">
        <name>pyridoxal 5'-phosphate</name>
        <dbReference type="ChEBI" id="CHEBI:597326"/>
    </cofactor>
</comment>
<dbReference type="Gene3D" id="3.90.1150.10">
    <property type="entry name" value="Aspartate Aminotransferase, domain 1"/>
    <property type="match status" value="1"/>
</dbReference>
<dbReference type="SUPFAM" id="SSF53383">
    <property type="entry name" value="PLP-dependent transferases"/>
    <property type="match status" value="1"/>
</dbReference>
<dbReference type="GO" id="GO:0019346">
    <property type="term" value="P:transsulfuration"/>
    <property type="evidence" value="ECO:0007669"/>
    <property type="project" value="InterPro"/>
</dbReference>
<dbReference type="GO" id="GO:0019343">
    <property type="term" value="P:cysteine biosynthetic process via cystathionine"/>
    <property type="evidence" value="ECO:0007669"/>
    <property type="project" value="TreeGrafter"/>
</dbReference>
<keyword evidence="3 5" id="KW-0663">Pyridoxal phosphate</keyword>
<keyword evidence="4" id="KW-0028">Amino-acid biosynthesis</keyword>
<dbReference type="RefSeq" id="WP_023018296.1">
    <property type="nucleotide sequence ID" value="NZ_JASNUC010000007.1"/>
</dbReference>
<accession>A0AAP4BQG1</accession>